<dbReference type="EMBL" id="ASPP01024218">
    <property type="protein sequence ID" value="ETO09238.1"/>
    <property type="molecule type" value="Genomic_DNA"/>
</dbReference>
<proteinExistence type="inferred from homology"/>
<dbReference type="PANTHER" id="PTHR45653:SF10">
    <property type="entry name" value="MYOBLAST CITY, ISOFORM B"/>
    <property type="match status" value="1"/>
</dbReference>
<dbReference type="Pfam" id="PF20421">
    <property type="entry name" value="DHR-2_Lobe_C"/>
    <property type="match status" value="1"/>
</dbReference>
<evidence type="ECO:0000259" key="2">
    <source>
        <dbReference type="PROSITE" id="PS51651"/>
    </source>
</evidence>
<evidence type="ECO:0000313" key="4">
    <source>
        <dbReference type="Proteomes" id="UP000023152"/>
    </source>
</evidence>
<reference evidence="3 4" key="1">
    <citation type="journal article" date="2013" name="Curr. Biol.">
        <title>The Genome of the Foraminiferan Reticulomyxa filosa.</title>
        <authorList>
            <person name="Glockner G."/>
            <person name="Hulsmann N."/>
            <person name="Schleicher M."/>
            <person name="Noegel A.A."/>
            <person name="Eichinger L."/>
            <person name="Gallinger C."/>
            <person name="Pawlowski J."/>
            <person name="Sierra R."/>
            <person name="Euteneuer U."/>
            <person name="Pillet L."/>
            <person name="Moustafa A."/>
            <person name="Platzer M."/>
            <person name="Groth M."/>
            <person name="Szafranski K."/>
            <person name="Schliwa M."/>
        </authorList>
    </citation>
    <scope>NUCLEOTIDE SEQUENCE [LARGE SCALE GENOMIC DNA]</scope>
</reference>
<comment type="caution">
    <text evidence="3">The sequence shown here is derived from an EMBL/GenBank/DDBJ whole genome shotgun (WGS) entry which is preliminary data.</text>
</comment>
<dbReference type="InterPro" id="IPR027357">
    <property type="entry name" value="DOCKER_dom"/>
</dbReference>
<dbReference type="InterPro" id="IPR026791">
    <property type="entry name" value="DOCK"/>
</dbReference>
<keyword evidence="4" id="KW-1185">Reference proteome</keyword>
<evidence type="ECO:0000256" key="1">
    <source>
        <dbReference type="PROSITE-ProRule" id="PRU00984"/>
    </source>
</evidence>
<dbReference type="AlphaFoldDB" id="X6M5H2"/>
<dbReference type="InterPro" id="IPR043162">
    <property type="entry name" value="DOCK_C_lobe_C"/>
</dbReference>
<name>X6M5H2_RETFI</name>
<dbReference type="GO" id="GO:0007264">
    <property type="term" value="P:small GTPase-mediated signal transduction"/>
    <property type="evidence" value="ECO:0007669"/>
    <property type="project" value="InterPro"/>
</dbReference>
<dbReference type="Gene3D" id="1.20.58.740">
    <property type="match status" value="1"/>
</dbReference>
<dbReference type="PROSITE" id="PS51651">
    <property type="entry name" value="DOCKER"/>
    <property type="match status" value="1"/>
</dbReference>
<organism evidence="3 4">
    <name type="scientific">Reticulomyxa filosa</name>
    <dbReference type="NCBI Taxonomy" id="46433"/>
    <lineage>
        <taxon>Eukaryota</taxon>
        <taxon>Sar</taxon>
        <taxon>Rhizaria</taxon>
        <taxon>Retaria</taxon>
        <taxon>Foraminifera</taxon>
        <taxon>Monothalamids</taxon>
        <taxon>Reticulomyxidae</taxon>
        <taxon>Reticulomyxa</taxon>
    </lineage>
</organism>
<feature type="domain" description="DOCKER" evidence="2">
    <location>
        <begin position="1"/>
        <end position="234"/>
    </location>
</feature>
<dbReference type="OrthoDB" id="18896at2759"/>
<dbReference type="GO" id="GO:0005737">
    <property type="term" value="C:cytoplasm"/>
    <property type="evidence" value="ECO:0007669"/>
    <property type="project" value="TreeGrafter"/>
</dbReference>
<protein>
    <recommendedName>
        <fullName evidence="2">DOCKER domain-containing protein</fullName>
    </recommendedName>
</protein>
<accession>X6M5H2</accession>
<sequence length="279" mass="32214">MLLLYKIVNSSDPVPAENESPDFKGQYIRVAKLNPSSPEEMDRGDFKWEKTKAPLRMKQYYREMELNTFYFTYQDKLKKKKKENSEIYGSHKRIPVVKQISKTLFPLQTAVNNLNTKAQELIKLVEACENDPTHDIRSLSMSVNGVLDAAVMGGVSKYQEAFFDSNYFDETPQDKDLAEKFKEALRWQSHDSFGKMLDQNETRFDGIFGASKKKILIVCNTCQSFTLLLFQSCAEGCYIVYKNKIIGVLQERVVKLNVNTKIYIKFFFMCTNISTNVSQ</sequence>
<evidence type="ECO:0000313" key="3">
    <source>
        <dbReference type="EMBL" id="ETO09238.1"/>
    </source>
</evidence>
<dbReference type="PANTHER" id="PTHR45653">
    <property type="entry name" value="DEDICATOR OF CYTOKINESIS"/>
    <property type="match status" value="1"/>
</dbReference>
<dbReference type="Proteomes" id="UP000023152">
    <property type="component" value="Unassembled WGS sequence"/>
</dbReference>
<gene>
    <name evidence="3" type="ORF">RFI_28148</name>
</gene>
<dbReference type="GO" id="GO:0005886">
    <property type="term" value="C:plasma membrane"/>
    <property type="evidence" value="ECO:0007669"/>
    <property type="project" value="TreeGrafter"/>
</dbReference>
<dbReference type="GO" id="GO:0005085">
    <property type="term" value="F:guanyl-nucleotide exchange factor activity"/>
    <property type="evidence" value="ECO:0007669"/>
    <property type="project" value="InterPro"/>
</dbReference>
<dbReference type="GO" id="GO:0031267">
    <property type="term" value="F:small GTPase binding"/>
    <property type="evidence" value="ECO:0007669"/>
    <property type="project" value="TreeGrafter"/>
</dbReference>
<comment type="similarity">
    <text evidence="1">Belongs to the DOCK family.</text>
</comment>
<dbReference type="InterPro" id="IPR046773">
    <property type="entry name" value="DOCKER_Lobe_C"/>
</dbReference>